<evidence type="ECO:0000313" key="4">
    <source>
        <dbReference type="Proteomes" id="UP000280296"/>
    </source>
</evidence>
<reference evidence="3 4" key="1">
    <citation type="submission" date="2018-12" db="EMBL/GenBank/DDBJ databases">
        <authorList>
            <person name="Toschakov S.V."/>
        </authorList>
    </citation>
    <scope>NUCLEOTIDE SEQUENCE [LARGE SCALE GENOMIC DNA]</scope>
    <source>
        <strain evidence="3 4">GM2012</strain>
    </source>
</reference>
<evidence type="ECO:0000256" key="1">
    <source>
        <dbReference type="SAM" id="MobiDB-lite"/>
    </source>
</evidence>
<name>A0A432MF63_9BACT</name>
<dbReference type="Proteomes" id="UP000280296">
    <property type="component" value="Unassembled WGS sequence"/>
</dbReference>
<proteinExistence type="predicted"/>
<comment type="caution">
    <text evidence="3">The sequence shown here is derived from an EMBL/GenBank/DDBJ whole genome shotgun (WGS) entry which is preliminary data.</text>
</comment>
<feature type="region of interest" description="Disordered" evidence="1">
    <location>
        <begin position="1"/>
        <end position="51"/>
    </location>
</feature>
<keyword evidence="2" id="KW-0472">Membrane</keyword>
<evidence type="ECO:0000313" key="3">
    <source>
        <dbReference type="EMBL" id="RUL84601.1"/>
    </source>
</evidence>
<dbReference type="AlphaFoldDB" id="A0A432MF63"/>
<keyword evidence="2" id="KW-0812">Transmembrane</keyword>
<evidence type="ECO:0000256" key="2">
    <source>
        <dbReference type="SAM" id="Phobius"/>
    </source>
</evidence>
<organism evidence="3 4">
    <name type="scientific">Tautonia sociabilis</name>
    <dbReference type="NCBI Taxonomy" id="2080755"/>
    <lineage>
        <taxon>Bacteria</taxon>
        <taxon>Pseudomonadati</taxon>
        <taxon>Planctomycetota</taxon>
        <taxon>Planctomycetia</taxon>
        <taxon>Isosphaerales</taxon>
        <taxon>Isosphaeraceae</taxon>
        <taxon>Tautonia</taxon>
    </lineage>
</organism>
<dbReference type="EMBL" id="RYZH01000048">
    <property type="protein sequence ID" value="RUL84601.1"/>
    <property type="molecule type" value="Genomic_DNA"/>
</dbReference>
<accession>A0A432MF63</accession>
<dbReference type="RefSeq" id="WP_126727274.1">
    <property type="nucleotide sequence ID" value="NZ_RYZH01000048.1"/>
</dbReference>
<keyword evidence="2" id="KW-1133">Transmembrane helix</keyword>
<keyword evidence="4" id="KW-1185">Reference proteome</keyword>
<reference evidence="3 4" key="2">
    <citation type="submission" date="2019-01" db="EMBL/GenBank/DDBJ databases">
        <title>Tautonia sociabilis, a novel thermotolerant planctomycete of Isosphaeraceae family, isolated from a 4000 m deep subterranean habitat.</title>
        <authorList>
            <person name="Kovaleva O.L."/>
            <person name="Elcheninov A.G."/>
            <person name="Van Heerden E."/>
            <person name="Toshchakov S.V."/>
            <person name="Novikov A."/>
            <person name="Bonch-Osmolovskaya E.A."/>
            <person name="Kublanov I.V."/>
        </authorList>
    </citation>
    <scope>NUCLEOTIDE SEQUENCE [LARGE SCALE GENOMIC DNA]</scope>
    <source>
        <strain evidence="3 4">GM2012</strain>
    </source>
</reference>
<protein>
    <submittedName>
        <fullName evidence="3">Uncharacterized protein</fullName>
    </submittedName>
</protein>
<gene>
    <name evidence="3" type="ORF">TsocGM_20205</name>
</gene>
<sequence length="178" mass="18864">MSSQLPQRLSPVDLAPGRSQTPMPTPPGPAGVQRVDARPVPAPAPEAKGRDLTASSLTVGEIRGERVNVTVNHYHGPVTNLLRQEVVQQVAWSRVDSRPAPAPERHLGSDVRASSEGGALRVLVVGLVAFTAFSSVLVLAYRALVAPAPTTVIVPTAEGPAERPMPRTFLEYVESQGQ</sequence>
<feature type="transmembrane region" description="Helical" evidence="2">
    <location>
        <begin position="122"/>
        <end position="141"/>
    </location>
</feature>